<dbReference type="RefSeq" id="WP_005500265.1">
    <property type="nucleotide sequence ID" value="NZ_ABIC01000023.1"/>
</dbReference>
<feature type="transmembrane region" description="Helical" evidence="1">
    <location>
        <begin position="49"/>
        <end position="70"/>
    </location>
</feature>
<protein>
    <recommendedName>
        <fullName evidence="4">Cytochrome c assembly protein domain-containing protein</fullName>
    </recommendedName>
</protein>
<feature type="transmembrane region" description="Helical" evidence="1">
    <location>
        <begin position="77"/>
        <end position="94"/>
    </location>
</feature>
<feature type="transmembrane region" description="Helical" evidence="1">
    <location>
        <begin position="114"/>
        <end position="136"/>
    </location>
</feature>
<feature type="transmembrane region" description="Helical" evidence="1">
    <location>
        <begin position="208"/>
        <end position="227"/>
    </location>
</feature>
<feature type="transmembrane region" description="Helical" evidence="1">
    <location>
        <begin position="12"/>
        <end position="37"/>
    </location>
</feature>
<proteinExistence type="predicted"/>
<dbReference type="EMBL" id="ABIC01000023">
    <property type="protein sequence ID" value="EDQ00268.1"/>
    <property type="molecule type" value="Genomic_DNA"/>
</dbReference>
<accession>A9DCU0</accession>
<evidence type="ECO:0000256" key="1">
    <source>
        <dbReference type="SAM" id="Phobius"/>
    </source>
</evidence>
<keyword evidence="3" id="KW-1185">Reference proteome</keyword>
<keyword evidence="1" id="KW-0472">Membrane</keyword>
<name>A9DCU0_9GAMM</name>
<keyword evidence="1" id="KW-1133">Transmembrane helix</keyword>
<keyword evidence="1" id="KW-0812">Transmembrane</keyword>
<gene>
    <name evidence="2" type="ORF">KT99_07573</name>
</gene>
<evidence type="ECO:0008006" key="4">
    <source>
        <dbReference type="Google" id="ProtNLM"/>
    </source>
</evidence>
<reference evidence="2 3" key="1">
    <citation type="submission" date="2007-10" db="EMBL/GenBank/DDBJ databases">
        <authorList>
            <person name="Yayanos A."/>
            <person name="Ferriera S."/>
            <person name="Johnson J."/>
            <person name="Kravitz S."/>
            <person name="Halpern A."/>
            <person name="Remington K."/>
            <person name="Beeson K."/>
            <person name="Tran B."/>
            <person name="Rogers Y.-H."/>
            <person name="Friedman R."/>
            <person name="Venter J.C."/>
        </authorList>
    </citation>
    <scope>NUCLEOTIDE SEQUENCE [LARGE SCALE GENOMIC DNA]</scope>
    <source>
        <strain evidence="2 3">KT99</strain>
    </source>
</reference>
<organism evidence="2 3">
    <name type="scientific">Shewanella benthica KT99</name>
    <dbReference type="NCBI Taxonomy" id="314608"/>
    <lineage>
        <taxon>Bacteria</taxon>
        <taxon>Pseudomonadati</taxon>
        <taxon>Pseudomonadota</taxon>
        <taxon>Gammaproteobacteria</taxon>
        <taxon>Alteromonadales</taxon>
        <taxon>Shewanellaceae</taxon>
        <taxon>Shewanella</taxon>
    </lineage>
</organism>
<comment type="caution">
    <text evidence="2">The sequence shown here is derived from an EMBL/GenBank/DDBJ whole genome shotgun (WGS) entry which is preliminary data.</text>
</comment>
<dbReference type="STRING" id="314608.KT99_07573"/>
<feature type="transmembrane region" description="Helical" evidence="1">
    <location>
        <begin position="148"/>
        <end position="170"/>
    </location>
</feature>
<evidence type="ECO:0000313" key="2">
    <source>
        <dbReference type="EMBL" id="EDQ00268.1"/>
    </source>
</evidence>
<sequence>MSDTSLKPVITPFMVILTARLVNIVLFALAVMILSLINSNCLLFPGSSVTTYLVVSAIVSLASLCCLHLTNRLQAHYVFIVCFIALLMLGYSQTLEPPKGDSAMLTSIWAQLFFLSRPIALGLAIAAFVSYSIQALRNDADLDSHCHLLSLLAGTAYLGGEIAGSYWAFIGWGASWSWSGHFLFSALTYLLFVLVFHLPKVWFSNPSALTMGKAAVLGFTCVLMLGYRVL</sequence>
<evidence type="ECO:0000313" key="3">
    <source>
        <dbReference type="Proteomes" id="UP000005839"/>
    </source>
</evidence>
<dbReference type="AlphaFoldDB" id="A9DCU0"/>
<dbReference type="Proteomes" id="UP000005839">
    <property type="component" value="Unassembled WGS sequence"/>
</dbReference>
<feature type="transmembrane region" description="Helical" evidence="1">
    <location>
        <begin position="176"/>
        <end position="196"/>
    </location>
</feature>